<keyword evidence="2" id="KW-1185">Reference proteome</keyword>
<dbReference type="PANTHER" id="PTHR30289:SF1">
    <property type="entry name" value="PEBP (PHOSPHATIDYLETHANOLAMINE-BINDING PROTEIN) FAMILY PROTEIN"/>
    <property type="match status" value="1"/>
</dbReference>
<proteinExistence type="predicted"/>
<evidence type="ECO:0008006" key="3">
    <source>
        <dbReference type="Google" id="ProtNLM"/>
    </source>
</evidence>
<evidence type="ECO:0000313" key="1">
    <source>
        <dbReference type="EMBL" id="SHH24750.1"/>
    </source>
</evidence>
<dbReference type="Gene3D" id="3.90.280.10">
    <property type="entry name" value="PEBP-like"/>
    <property type="match status" value="1"/>
</dbReference>
<dbReference type="STRING" id="490188.SAMN04488068_3065"/>
<dbReference type="AlphaFoldDB" id="A0A1M5RF50"/>
<dbReference type="Proteomes" id="UP000199758">
    <property type="component" value="Unassembled WGS sequence"/>
</dbReference>
<accession>A0A1M5RF50</accession>
<dbReference type="OrthoDB" id="9797506at2"/>
<dbReference type="InterPro" id="IPR008914">
    <property type="entry name" value="PEBP"/>
</dbReference>
<gene>
    <name evidence="1" type="ORF">SAMN04488068_3065</name>
</gene>
<dbReference type="NCBIfam" id="TIGR00481">
    <property type="entry name" value="YbhB/YbcL family Raf kinase inhibitor-like protein"/>
    <property type="match status" value="1"/>
</dbReference>
<dbReference type="InterPro" id="IPR036610">
    <property type="entry name" value="PEBP-like_sf"/>
</dbReference>
<sequence length="210" mass="22551">MKLTSKSFNDGGVIPGRCAFAVKAPKGHIKLSDNLNPELSWSGAPAGTRSFALLCIDPDVPTKPDDVNKDDREVPLKLPRTTFTHWAMIDIPASVTSIDEGACSSGIVARGKQQPAGPDGSRQGINDYTGWFAGDADMGGTYFGYDGPCPPWNDSVTHHYRFEVFALDIERCSVDGAFTAADVIAAIKPHILASASLTGRYSLNPRIRLN</sequence>
<dbReference type="EMBL" id="FQWZ01000007">
    <property type="protein sequence ID" value="SHH24750.1"/>
    <property type="molecule type" value="Genomic_DNA"/>
</dbReference>
<dbReference type="CDD" id="cd00865">
    <property type="entry name" value="PEBP_bact_arch"/>
    <property type="match status" value="1"/>
</dbReference>
<dbReference type="PANTHER" id="PTHR30289">
    <property type="entry name" value="UNCHARACTERIZED PROTEIN YBCL-RELATED"/>
    <property type="match status" value="1"/>
</dbReference>
<organism evidence="1 2">
    <name type="scientific">Hydrocarboniphaga daqingensis</name>
    <dbReference type="NCBI Taxonomy" id="490188"/>
    <lineage>
        <taxon>Bacteria</taxon>
        <taxon>Pseudomonadati</taxon>
        <taxon>Pseudomonadota</taxon>
        <taxon>Gammaproteobacteria</taxon>
        <taxon>Nevskiales</taxon>
        <taxon>Nevskiaceae</taxon>
        <taxon>Hydrocarboniphaga</taxon>
    </lineage>
</organism>
<dbReference type="SUPFAM" id="SSF49777">
    <property type="entry name" value="PEBP-like"/>
    <property type="match status" value="1"/>
</dbReference>
<dbReference type="Pfam" id="PF01161">
    <property type="entry name" value="PBP"/>
    <property type="match status" value="1"/>
</dbReference>
<evidence type="ECO:0000313" key="2">
    <source>
        <dbReference type="Proteomes" id="UP000199758"/>
    </source>
</evidence>
<name>A0A1M5RF50_9GAMM</name>
<reference evidence="1 2" key="1">
    <citation type="submission" date="2016-11" db="EMBL/GenBank/DDBJ databases">
        <authorList>
            <person name="Jaros S."/>
            <person name="Januszkiewicz K."/>
            <person name="Wedrychowicz H."/>
        </authorList>
    </citation>
    <scope>NUCLEOTIDE SEQUENCE [LARGE SCALE GENOMIC DNA]</scope>
    <source>
        <strain evidence="1 2">CGMCC 1.7049</strain>
    </source>
</reference>
<dbReference type="RefSeq" id="WP_072898950.1">
    <property type="nucleotide sequence ID" value="NZ_FQWZ01000007.1"/>
</dbReference>
<dbReference type="InterPro" id="IPR005247">
    <property type="entry name" value="YbhB_YbcL/LppC-like"/>
</dbReference>
<protein>
    <recommendedName>
        <fullName evidence="3">Phospholipid-binding protein, PBP family</fullName>
    </recommendedName>
</protein>